<evidence type="ECO:0000256" key="14">
    <source>
        <dbReference type="ARBA" id="ARBA00023157"/>
    </source>
</evidence>
<dbReference type="InterPro" id="IPR023415">
    <property type="entry name" value="LDLR_class-A_CS"/>
</dbReference>
<keyword evidence="14 15" id="KW-1015">Disulfide bond</keyword>
<dbReference type="PROSITE" id="PS50068">
    <property type="entry name" value="LDLRA_2"/>
    <property type="match status" value="2"/>
</dbReference>
<dbReference type="Gene3D" id="3.30.70.960">
    <property type="entry name" value="SEA domain"/>
    <property type="match status" value="1"/>
</dbReference>
<evidence type="ECO:0000256" key="2">
    <source>
        <dbReference type="ARBA" id="ARBA00004606"/>
    </source>
</evidence>
<evidence type="ECO:0000256" key="3">
    <source>
        <dbReference type="ARBA" id="ARBA00004613"/>
    </source>
</evidence>
<dbReference type="InterPro" id="IPR009003">
    <property type="entry name" value="Peptidase_S1_PA"/>
</dbReference>
<dbReference type="SMART" id="SM00192">
    <property type="entry name" value="LDLa"/>
    <property type="match status" value="2"/>
</dbReference>
<evidence type="ECO:0000256" key="6">
    <source>
        <dbReference type="ARBA" id="ARBA00022525"/>
    </source>
</evidence>
<feature type="disulfide bond" evidence="15">
    <location>
        <begin position="406"/>
        <end position="421"/>
    </location>
</feature>
<feature type="region of interest" description="Disordered" evidence="17">
    <location>
        <begin position="672"/>
        <end position="733"/>
    </location>
</feature>
<feature type="disulfide bond" evidence="15">
    <location>
        <begin position="1048"/>
        <end position="1063"/>
    </location>
</feature>
<accession>A0AAW1C320</accession>
<keyword evidence="13" id="KW-0472">Membrane</keyword>
<evidence type="ECO:0000256" key="15">
    <source>
        <dbReference type="PROSITE-ProRule" id="PRU00124"/>
    </source>
</evidence>
<dbReference type="InterPro" id="IPR000082">
    <property type="entry name" value="SEA_dom"/>
</dbReference>
<dbReference type="PROSITE" id="PS50240">
    <property type="entry name" value="TRYPSIN_DOM"/>
    <property type="match status" value="3"/>
</dbReference>
<keyword evidence="10 16" id="KW-0720">Serine protease</keyword>
<feature type="compositionally biased region" description="Low complexity" evidence="17">
    <location>
        <begin position="702"/>
        <end position="715"/>
    </location>
</feature>
<dbReference type="SUPFAM" id="SSF57424">
    <property type="entry name" value="LDL receptor-like module"/>
    <property type="match status" value="2"/>
</dbReference>
<keyword evidence="7 16" id="KW-0645">Protease</keyword>
<feature type="domain" description="Peptidase S1" evidence="19">
    <location>
        <begin position="1075"/>
        <end position="1306"/>
    </location>
</feature>
<reference evidence="20 21" key="1">
    <citation type="journal article" date="2024" name="Proc. Natl. Acad. Sci. U.S.A.">
        <title>The genetic regulatory architecture and epigenomic basis for age-related changes in rattlesnake venom.</title>
        <authorList>
            <person name="Hogan M.P."/>
            <person name="Holding M.L."/>
            <person name="Nystrom G.S."/>
            <person name="Colston T.J."/>
            <person name="Bartlett D.A."/>
            <person name="Mason A.J."/>
            <person name="Ellsworth S.A."/>
            <person name="Rautsaw R.M."/>
            <person name="Lawrence K.C."/>
            <person name="Strickland J.L."/>
            <person name="He B."/>
            <person name="Fraser P."/>
            <person name="Margres M.J."/>
            <person name="Gilbert D.M."/>
            <person name="Gibbs H.L."/>
            <person name="Parkinson C.L."/>
            <person name="Rokyta D.R."/>
        </authorList>
    </citation>
    <scope>NUCLEOTIDE SEQUENCE [LARGE SCALE GENOMIC DNA]</scope>
    <source>
        <strain evidence="20">DRR0105</strain>
    </source>
</reference>
<dbReference type="Pfam" id="PF00057">
    <property type="entry name" value="Ldl_recept_a"/>
    <property type="match status" value="1"/>
</dbReference>
<dbReference type="CDD" id="cd00190">
    <property type="entry name" value="Tryp_SPc"/>
    <property type="match status" value="3"/>
</dbReference>
<evidence type="ECO:0000256" key="17">
    <source>
        <dbReference type="SAM" id="MobiDB-lite"/>
    </source>
</evidence>
<dbReference type="Gene3D" id="2.40.10.10">
    <property type="entry name" value="Trypsin-like serine proteases"/>
    <property type="match status" value="5"/>
</dbReference>
<dbReference type="PROSITE" id="PS01209">
    <property type="entry name" value="LDLRA_1"/>
    <property type="match status" value="1"/>
</dbReference>
<dbReference type="InterPro" id="IPR043504">
    <property type="entry name" value="Peptidase_S1_PA_chymotrypsin"/>
</dbReference>
<dbReference type="InterPro" id="IPR036055">
    <property type="entry name" value="LDL_receptor-like_sf"/>
</dbReference>
<dbReference type="PROSITE" id="PS50024">
    <property type="entry name" value="SEA"/>
    <property type="match status" value="1"/>
</dbReference>
<comment type="similarity">
    <text evidence="4">Belongs to the peptidase S1 family. Snake venom subfamily.</text>
</comment>
<name>A0AAW1C320_CROAD</name>
<evidence type="ECO:0000256" key="10">
    <source>
        <dbReference type="ARBA" id="ARBA00022825"/>
    </source>
</evidence>
<evidence type="ECO:0000256" key="12">
    <source>
        <dbReference type="ARBA" id="ARBA00022989"/>
    </source>
</evidence>
<dbReference type="InterPro" id="IPR001254">
    <property type="entry name" value="Trypsin_dom"/>
</dbReference>
<dbReference type="PANTHER" id="PTHR24252:SF26">
    <property type="entry name" value="TRANSMEMBRANE SERINE PROTEASE 9"/>
    <property type="match status" value="1"/>
</dbReference>
<evidence type="ECO:0000256" key="1">
    <source>
        <dbReference type="ARBA" id="ARBA00003258"/>
    </source>
</evidence>
<dbReference type="InterPro" id="IPR002172">
    <property type="entry name" value="LDrepeatLR_classA_rpt"/>
</dbReference>
<keyword evidence="9 16" id="KW-0378">Hydrolase</keyword>
<keyword evidence="8 20" id="KW-0812">Transmembrane</keyword>
<keyword evidence="21" id="KW-1185">Reference proteome</keyword>
<evidence type="ECO:0000259" key="18">
    <source>
        <dbReference type="PROSITE" id="PS50024"/>
    </source>
</evidence>
<evidence type="ECO:0000256" key="9">
    <source>
        <dbReference type="ARBA" id="ARBA00022801"/>
    </source>
</evidence>
<dbReference type="GO" id="GO:0035821">
    <property type="term" value="P:modulation of process of another organism"/>
    <property type="evidence" value="ECO:0007669"/>
    <property type="project" value="UniProtKB-ARBA"/>
</dbReference>
<dbReference type="PANTHER" id="PTHR24252">
    <property type="entry name" value="ACROSIN-RELATED"/>
    <property type="match status" value="1"/>
</dbReference>
<evidence type="ECO:0000256" key="7">
    <source>
        <dbReference type="ARBA" id="ARBA00022670"/>
    </source>
</evidence>
<evidence type="ECO:0000259" key="19">
    <source>
        <dbReference type="PROSITE" id="PS50240"/>
    </source>
</evidence>
<dbReference type="Pfam" id="PF00089">
    <property type="entry name" value="Trypsin"/>
    <property type="match status" value="3"/>
</dbReference>
<evidence type="ECO:0000256" key="13">
    <source>
        <dbReference type="ARBA" id="ARBA00023136"/>
    </source>
</evidence>
<evidence type="ECO:0000256" key="16">
    <source>
        <dbReference type="RuleBase" id="RU363034"/>
    </source>
</evidence>
<gene>
    <name evidence="20" type="ORF">NXF25_000005</name>
</gene>
<comment type="caution">
    <text evidence="15">Lacks conserved residue(s) required for the propagation of feature annotation.</text>
</comment>
<dbReference type="PRINTS" id="PR00722">
    <property type="entry name" value="CHYMOTRYPSIN"/>
</dbReference>
<comment type="subunit">
    <text evidence="5">Monomer.</text>
</comment>
<feature type="disulfide bond" evidence="15">
    <location>
        <begin position="1028"/>
        <end position="1040"/>
    </location>
</feature>
<evidence type="ECO:0000256" key="4">
    <source>
        <dbReference type="ARBA" id="ARBA00009228"/>
    </source>
</evidence>
<dbReference type="GO" id="GO:0005576">
    <property type="term" value="C:extracellular region"/>
    <property type="evidence" value="ECO:0007669"/>
    <property type="project" value="UniProtKB-SubCell"/>
</dbReference>
<dbReference type="CDD" id="cd00112">
    <property type="entry name" value="LDLa"/>
    <property type="match status" value="2"/>
</dbReference>
<dbReference type="InterPro" id="IPR001314">
    <property type="entry name" value="Peptidase_S1A"/>
</dbReference>
<dbReference type="InterPro" id="IPR036364">
    <property type="entry name" value="SEA_dom_sf"/>
</dbReference>
<comment type="subcellular location">
    <subcellularLocation>
        <location evidence="2">Membrane</location>
        <topology evidence="2">Single-pass type II membrane protein</topology>
    </subcellularLocation>
    <subcellularLocation>
        <location evidence="3">Secreted</location>
    </subcellularLocation>
</comment>
<dbReference type="InterPro" id="IPR018114">
    <property type="entry name" value="TRYPSIN_HIS"/>
</dbReference>
<evidence type="ECO:0000313" key="21">
    <source>
        <dbReference type="Proteomes" id="UP001474421"/>
    </source>
</evidence>
<evidence type="ECO:0000256" key="5">
    <source>
        <dbReference type="ARBA" id="ARBA00011245"/>
    </source>
</evidence>
<dbReference type="SMART" id="SM00020">
    <property type="entry name" value="Tryp_SPc"/>
    <property type="match status" value="3"/>
</dbReference>
<feature type="domain" description="Peptidase S1" evidence="19">
    <location>
        <begin position="738"/>
        <end position="970"/>
    </location>
</feature>
<organism evidence="20 21">
    <name type="scientific">Crotalus adamanteus</name>
    <name type="common">Eastern diamondback rattlesnake</name>
    <dbReference type="NCBI Taxonomy" id="8729"/>
    <lineage>
        <taxon>Eukaryota</taxon>
        <taxon>Metazoa</taxon>
        <taxon>Chordata</taxon>
        <taxon>Craniata</taxon>
        <taxon>Vertebrata</taxon>
        <taxon>Euteleostomi</taxon>
        <taxon>Lepidosauria</taxon>
        <taxon>Squamata</taxon>
        <taxon>Bifurcata</taxon>
        <taxon>Unidentata</taxon>
        <taxon>Episquamata</taxon>
        <taxon>Toxicofera</taxon>
        <taxon>Serpentes</taxon>
        <taxon>Colubroidea</taxon>
        <taxon>Viperidae</taxon>
        <taxon>Crotalinae</taxon>
        <taxon>Crotalus</taxon>
    </lineage>
</organism>
<dbReference type="SUPFAM" id="SSF82671">
    <property type="entry name" value="SEA domain"/>
    <property type="match status" value="1"/>
</dbReference>
<dbReference type="FunFam" id="2.40.10.10:FF:000003">
    <property type="entry name" value="Transmembrane serine protease 3"/>
    <property type="match status" value="3"/>
</dbReference>
<keyword evidence="12" id="KW-1133">Transmembrane helix</keyword>
<dbReference type="EMBL" id="JAOTOJ010000001">
    <property type="protein sequence ID" value="KAK9408830.1"/>
    <property type="molecule type" value="Genomic_DNA"/>
</dbReference>
<dbReference type="Gene3D" id="4.10.400.10">
    <property type="entry name" value="Low-density Lipoprotein Receptor"/>
    <property type="match status" value="2"/>
</dbReference>
<dbReference type="GO" id="GO:0016020">
    <property type="term" value="C:membrane"/>
    <property type="evidence" value="ECO:0007669"/>
    <property type="project" value="UniProtKB-SubCell"/>
</dbReference>
<feature type="region of interest" description="Disordered" evidence="17">
    <location>
        <begin position="108"/>
        <end position="173"/>
    </location>
</feature>
<dbReference type="InterPro" id="IPR033116">
    <property type="entry name" value="TRYPSIN_SER"/>
</dbReference>
<dbReference type="SUPFAM" id="SSF50494">
    <property type="entry name" value="Trypsin-like serine proteases"/>
    <property type="match status" value="3"/>
</dbReference>
<evidence type="ECO:0000313" key="20">
    <source>
        <dbReference type="EMBL" id="KAK9408830.1"/>
    </source>
</evidence>
<dbReference type="PROSITE" id="PS00135">
    <property type="entry name" value="TRYPSIN_SER"/>
    <property type="match status" value="2"/>
</dbReference>
<dbReference type="GO" id="GO:0006508">
    <property type="term" value="P:proteolysis"/>
    <property type="evidence" value="ECO:0007669"/>
    <property type="project" value="UniProtKB-KW"/>
</dbReference>
<feature type="region of interest" description="Disordered" evidence="17">
    <location>
        <begin position="977"/>
        <end position="1003"/>
    </location>
</feature>
<dbReference type="Pfam" id="PF01390">
    <property type="entry name" value="SEA"/>
    <property type="match status" value="1"/>
</dbReference>
<protein>
    <submittedName>
        <fullName evidence="20">Transmembrane protease serine 9</fullName>
    </submittedName>
</protein>
<proteinExistence type="inferred from homology"/>
<sequence length="1307" mass="140327">MPSSACLSHFKLGVREPARPQFSEKKRAEEQCHLVGLGKQAFCLGTGPPMPPGQPKTWMTWRPLSIRGLTGQFRAAPVPLRDSPPPHPHPPPPAHLRAREVMGLHSRADGEHSSAYEWPLRRTPPPPMERLLGSLGERKAPSMGSQQQARRKPKLAYRKTGGGGREGELPPVPRRDTTKFFRVTYLSDWHRSILLCAVAMGPPCITSKLALDGQTARSVAGGRICSRAVLATVLTSTLTALGVGILVYFLGKEETHFEHLVELRGIPYRSSLQQPSSGYSRLLTPILEQLFKSSFQNSPLDGSCSRCTVLQYREVNGSLIVRFHLCFSAPPPSPGTEEDILRRGLAAAVGIKGVRVPTQGTISAASLLAGTRDLTFSGTELKSGSCPREAFACRNGQCVASGSVQCDGRKDCPDGSDEAECDCGTRPAMRSATRIVGGSEALLGEFPWQVSLRESNEHFCGAAILTASWLLSAAHCFNEFQDPRTWMAQVGSVWLSGGEGNRAQAKVLRILRHPSYNTESADYDAALLELAEPLAFSKYVQPVCLPAPSHRFPPGRKCLISGWGYLKEDFLVKPELLQKATVELLDQGLCSNLYGSSVLTDRMMCAGYLEGKIDSCQGDSGGPLVCQEPSGRFFLTGIVSWGIGCAEARRPGVYTRVIRLRDWILETTAASRGPTTSTIPLGPGLPHPDPTLGASAAGLQHPSSTPSSASLAPSRPAAPGPQPSECGRQPGFSKPTKIVGGLEASRGEVPWQVTLKEGLQHFCGAAIIGEQWLLSAAHCFNHIKVGHLTAFAGTTSLSAMDSSSVKVGIQQVVLHPSYNPTLLDFDVAVLELARPLRFGKYIQPICLPLAVHKFPVGRKCLVSGWGSLQDGNASQPENLHRAAVGILEQTTCEELYNVSLSDQMMCAGFLEGQVDTCQGDSGGPLACEETPGTFYLAGLVSWGAGCGQAKKPGVYARITKLKNWILDIISPRLSTAGPLRPRTTSASTASGLEQRPTRLGPSAGPAILTTPGLAVSIPKATQPPAVPCTPSTFKCSSKVCIGKANPECDGTIDCSNGWDETSCNCGLAPTAFSKIVGGSSAAQGEWPWQASLWLRRRQHSCGAVVIAERWLLSAAHCFDIYSNPKMWVAVLGTPFLSGLDGQAEKIARIHKHPFYNGYMLDYDVALLELAAPLRYTSAIRPICLPDRTHVFSEGRPCVITGWGSTREGGLVTTRLQKANVQVIPEQDCRSFYPIQISSRMLCAGFPQGAVDSCSGDAGGPLACREPSGRWFLAGITSWGYGCARPSFPGVYAKVTAVRGWIAQNLKA</sequence>
<feature type="domain" description="SEA" evidence="18">
    <location>
        <begin position="253"/>
        <end position="367"/>
    </location>
</feature>
<feature type="domain" description="Peptidase S1" evidence="19">
    <location>
        <begin position="435"/>
        <end position="669"/>
    </location>
</feature>
<keyword evidence="11" id="KW-0735">Signal-anchor</keyword>
<dbReference type="Proteomes" id="UP001474421">
    <property type="component" value="Unassembled WGS sequence"/>
</dbReference>
<feature type="compositionally biased region" description="Polar residues" evidence="17">
    <location>
        <begin position="982"/>
        <end position="991"/>
    </location>
</feature>
<evidence type="ECO:0000256" key="8">
    <source>
        <dbReference type="ARBA" id="ARBA00022692"/>
    </source>
</evidence>
<comment type="caution">
    <text evidence="20">The sequence shown here is derived from an EMBL/GenBank/DDBJ whole genome shotgun (WGS) entry which is preliminary data.</text>
</comment>
<comment type="function">
    <text evidence="1">Snake venom serine protease that may act in the hemostasis system of the prey.</text>
</comment>
<evidence type="ECO:0000256" key="11">
    <source>
        <dbReference type="ARBA" id="ARBA00022968"/>
    </source>
</evidence>
<feature type="disulfide bond" evidence="15">
    <location>
        <begin position="386"/>
        <end position="398"/>
    </location>
</feature>
<dbReference type="PROSITE" id="PS00134">
    <property type="entry name" value="TRYPSIN_HIS"/>
    <property type="match status" value="3"/>
</dbReference>
<keyword evidence="6" id="KW-0964">Secreted</keyword>
<dbReference type="GO" id="GO:0004252">
    <property type="term" value="F:serine-type endopeptidase activity"/>
    <property type="evidence" value="ECO:0007669"/>
    <property type="project" value="InterPro"/>
</dbReference>